<dbReference type="PANTHER" id="PTHR43649">
    <property type="entry name" value="ARABINOSE-BINDING PROTEIN-RELATED"/>
    <property type="match status" value="1"/>
</dbReference>
<dbReference type="PROSITE" id="PS51257">
    <property type="entry name" value="PROKAR_LIPOPROTEIN"/>
    <property type="match status" value="1"/>
</dbReference>
<dbReference type="Proteomes" id="UP000823863">
    <property type="component" value="Unassembled WGS sequence"/>
</dbReference>
<reference evidence="2" key="1">
    <citation type="journal article" date="2021" name="PeerJ">
        <title>Extensive microbial diversity within the chicken gut microbiome revealed by metagenomics and culture.</title>
        <authorList>
            <person name="Gilroy R."/>
            <person name="Ravi A."/>
            <person name="Getino M."/>
            <person name="Pursley I."/>
            <person name="Horton D.L."/>
            <person name="Alikhan N.F."/>
            <person name="Baker D."/>
            <person name="Gharbi K."/>
            <person name="Hall N."/>
            <person name="Watson M."/>
            <person name="Adriaenssens E.M."/>
            <person name="Foster-Nyarko E."/>
            <person name="Jarju S."/>
            <person name="Secka A."/>
            <person name="Antonio M."/>
            <person name="Oren A."/>
            <person name="Chaudhuri R.R."/>
            <person name="La Ragione R."/>
            <person name="Hildebrand F."/>
            <person name="Pallen M.J."/>
        </authorList>
    </citation>
    <scope>NUCLEOTIDE SEQUENCE</scope>
    <source>
        <strain evidence="2">CHK198-12963</strain>
    </source>
</reference>
<dbReference type="Pfam" id="PF01547">
    <property type="entry name" value="SBP_bac_1"/>
    <property type="match status" value="1"/>
</dbReference>
<protein>
    <submittedName>
        <fullName evidence="2">Extracellular solute-binding protein</fullName>
    </submittedName>
</protein>
<accession>A0A9D2TG06</accession>
<dbReference type="AlphaFoldDB" id="A0A9D2TG06"/>
<feature type="signal peptide" evidence="1">
    <location>
        <begin position="1"/>
        <end position="24"/>
    </location>
</feature>
<proteinExistence type="predicted"/>
<dbReference type="InterPro" id="IPR006059">
    <property type="entry name" value="SBP"/>
</dbReference>
<reference evidence="2" key="2">
    <citation type="submission" date="2021-04" db="EMBL/GenBank/DDBJ databases">
        <authorList>
            <person name="Gilroy R."/>
        </authorList>
    </citation>
    <scope>NUCLEOTIDE SEQUENCE</scope>
    <source>
        <strain evidence="2">CHK198-12963</strain>
    </source>
</reference>
<dbReference type="SUPFAM" id="SSF53850">
    <property type="entry name" value="Periplasmic binding protein-like II"/>
    <property type="match status" value="1"/>
</dbReference>
<evidence type="ECO:0000313" key="3">
    <source>
        <dbReference type="Proteomes" id="UP000823863"/>
    </source>
</evidence>
<evidence type="ECO:0000256" key="1">
    <source>
        <dbReference type="SAM" id="SignalP"/>
    </source>
</evidence>
<dbReference type="InterPro" id="IPR050490">
    <property type="entry name" value="Bact_solute-bd_prot1"/>
</dbReference>
<feature type="chain" id="PRO_5038942694" evidence="1">
    <location>
        <begin position="25"/>
        <end position="459"/>
    </location>
</feature>
<evidence type="ECO:0000313" key="2">
    <source>
        <dbReference type="EMBL" id="HJC67122.1"/>
    </source>
</evidence>
<keyword evidence="1" id="KW-0732">Signal</keyword>
<dbReference type="Gene3D" id="3.40.190.10">
    <property type="entry name" value="Periplasmic binding protein-like II"/>
    <property type="match status" value="1"/>
</dbReference>
<gene>
    <name evidence="2" type="ORF">H9931_10475</name>
</gene>
<dbReference type="PANTHER" id="PTHR43649:SF11">
    <property type="entry name" value="ABC TRANSPORTER SUBSTRATE-BINDING PROTEIN YESO-RELATED"/>
    <property type="match status" value="1"/>
</dbReference>
<sequence length="459" mass="50007">MMKMKKLIATMLCAAMAVSLSACGEGVPSGQESAETVQPDEGGGYGDVTLTVGFNGDFTTMVDAIIGAAESLNEKYAAEGIDTKITIEADYQTIDNTEFHNNIVFAHKSGEAPDMFICDTDVAGFVNAGCVLDITDVITDSMVEGICTPCTVDGKVYAMPFDLPLRVIYYNKNALSAIGWSEEQVEALPQQIASGEFTLEDFTALCQEVVEKGGATYGLVHRPGAGNDFYDLLNALGGRYYNEEGKLVFDEEGITRMFRYLYDNARTTKITPENLNQMGWDTINKMVGTGEAFAYFGPMFSATYVAQAAGLETDEFAEQEQFVLFPQSQYSDAPFCTAAPQFMSISADTQYPDLCKEIFKELQGDSASYLAHHSAVTYSLSSVKAANEMDEITSSKILAPVTYMVDYAQHIPAVDNATTLRGLIFDQITSLELGQTTVEQAVEDVKTQAQLNIDDIIME</sequence>
<comment type="caution">
    <text evidence="2">The sequence shown here is derived from an EMBL/GenBank/DDBJ whole genome shotgun (WGS) entry which is preliminary data.</text>
</comment>
<dbReference type="EMBL" id="DWWB01000055">
    <property type="protein sequence ID" value="HJC67122.1"/>
    <property type="molecule type" value="Genomic_DNA"/>
</dbReference>
<name>A0A9D2TG06_9FIRM</name>
<organism evidence="2 3">
    <name type="scientific">Candidatus Enterocloster excrementigallinarum</name>
    <dbReference type="NCBI Taxonomy" id="2838558"/>
    <lineage>
        <taxon>Bacteria</taxon>
        <taxon>Bacillati</taxon>
        <taxon>Bacillota</taxon>
        <taxon>Clostridia</taxon>
        <taxon>Lachnospirales</taxon>
        <taxon>Lachnospiraceae</taxon>
        <taxon>Enterocloster</taxon>
    </lineage>
</organism>